<comment type="similarity">
    <text evidence="1">Belongs to the transferase hexapeptide repeat family.</text>
</comment>
<feature type="active site" description="Proton acceptor" evidence="5">
    <location>
        <position position="107"/>
    </location>
</feature>
<evidence type="ECO:0000256" key="5">
    <source>
        <dbReference type="PIRSR" id="PIRSR620019-1"/>
    </source>
</evidence>
<name>A0A5C6TY18_9BURK</name>
<keyword evidence="2 7" id="KW-0808">Transferase</keyword>
<comment type="caution">
    <text evidence="7">The sequence shown here is derived from an EMBL/GenBank/DDBJ whole genome shotgun (WGS) entry which is preliminary data.</text>
</comment>
<keyword evidence="4" id="KW-0012">Acyltransferase</keyword>
<dbReference type="Proteomes" id="UP000321832">
    <property type="component" value="Unassembled WGS sequence"/>
</dbReference>
<evidence type="ECO:0000313" key="8">
    <source>
        <dbReference type="Proteomes" id="UP000321832"/>
    </source>
</evidence>
<dbReference type="InterPro" id="IPR018357">
    <property type="entry name" value="Hexapep_transf_CS"/>
</dbReference>
<organism evidence="7 8">
    <name type="scientific">Piscinibacter aquaticus</name>
    <dbReference type="NCBI Taxonomy" id="392597"/>
    <lineage>
        <taxon>Bacteria</taxon>
        <taxon>Pseudomonadati</taxon>
        <taxon>Pseudomonadota</taxon>
        <taxon>Betaproteobacteria</taxon>
        <taxon>Burkholderiales</taxon>
        <taxon>Sphaerotilaceae</taxon>
        <taxon>Piscinibacter</taxon>
    </lineage>
</organism>
<gene>
    <name evidence="7" type="ORF">FSC37_03295</name>
</gene>
<evidence type="ECO:0000256" key="1">
    <source>
        <dbReference type="ARBA" id="ARBA00007274"/>
    </source>
</evidence>
<feature type="binding site" evidence="6">
    <location>
        <position position="116"/>
    </location>
    <ligand>
        <name>acetyl-CoA</name>
        <dbReference type="ChEBI" id="CHEBI:57288"/>
    </ligand>
</feature>
<dbReference type="Gene3D" id="3.40.50.20">
    <property type="match status" value="1"/>
</dbReference>
<dbReference type="InterPro" id="IPR001451">
    <property type="entry name" value="Hexapep"/>
</dbReference>
<dbReference type="PANTHER" id="PTHR43300:SF7">
    <property type="entry name" value="UDP-N-ACETYLBACILLOSAMINE N-ACETYLTRANSFERASE"/>
    <property type="match status" value="1"/>
</dbReference>
<dbReference type="InterPro" id="IPR020019">
    <property type="entry name" value="AcTrfase_PglD-like"/>
</dbReference>
<evidence type="ECO:0000256" key="4">
    <source>
        <dbReference type="ARBA" id="ARBA00023315"/>
    </source>
</evidence>
<evidence type="ECO:0000256" key="3">
    <source>
        <dbReference type="ARBA" id="ARBA00022737"/>
    </source>
</evidence>
<dbReference type="GO" id="GO:0016746">
    <property type="term" value="F:acyltransferase activity"/>
    <property type="evidence" value="ECO:0007669"/>
    <property type="project" value="UniProtKB-KW"/>
</dbReference>
<accession>A0A5C6TY18</accession>
<dbReference type="EMBL" id="VOPW01000001">
    <property type="protein sequence ID" value="TXC65472.1"/>
    <property type="molecule type" value="Genomic_DNA"/>
</dbReference>
<protein>
    <submittedName>
        <fullName evidence="7">Acetyltransferase</fullName>
    </submittedName>
</protein>
<evidence type="ECO:0000313" key="7">
    <source>
        <dbReference type="EMBL" id="TXC65472.1"/>
    </source>
</evidence>
<dbReference type="AlphaFoldDB" id="A0A5C6TY18"/>
<dbReference type="InterPro" id="IPR050179">
    <property type="entry name" value="Trans_hexapeptide_repeat"/>
</dbReference>
<dbReference type="PROSITE" id="PS00101">
    <property type="entry name" value="HEXAPEP_TRANSFERASES"/>
    <property type="match status" value="1"/>
</dbReference>
<proteinExistence type="inferred from homology"/>
<evidence type="ECO:0000256" key="6">
    <source>
        <dbReference type="PIRSR" id="PIRSR620019-2"/>
    </source>
</evidence>
<reference evidence="7 8" key="1">
    <citation type="submission" date="2019-08" db="EMBL/GenBank/DDBJ databases">
        <authorList>
            <person name="Khan S.A."/>
            <person name="Jeon C.O."/>
            <person name="Jeong S.E."/>
        </authorList>
    </citation>
    <scope>NUCLEOTIDE SEQUENCE [LARGE SCALE GENOMIC DNA]</scope>
    <source>
        <strain evidence="8">IMCC1728</strain>
    </source>
</reference>
<dbReference type="Pfam" id="PF00132">
    <property type="entry name" value="Hexapep"/>
    <property type="match status" value="1"/>
</dbReference>
<dbReference type="Gene3D" id="2.160.10.10">
    <property type="entry name" value="Hexapeptide repeat proteins"/>
    <property type="match status" value="1"/>
</dbReference>
<dbReference type="PANTHER" id="PTHR43300">
    <property type="entry name" value="ACETYLTRANSFERASE"/>
    <property type="match status" value="1"/>
</dbReference>
<dbReference type="InterPro" id="IPR011004">
    <property type="entry name" value="Trimer_LpxA-like_sf"/>
</dbReference>
<feature type="binding site" evidence="6">
    <location>
        <position position="40"/>
    </location>
    <ligand>
        <name>substrate</name>
    </ligand>
</feature>
<evidence type="ECO:0000256" key="2">
    <source>
        <dbReference type="ARBA" id="ARBA00022679"/>
    </source>
</evidence>
<dbReference type="NCBIfam" id="TIGR03570">
    <property type="entry name" value="NeuD_NnaD"/>
    <property type="match status" value="1"/>
</dbReference>
<dbReference type="CDD" id="cd03360">
    <property type="entry name" value="LbH_AT_putative"/>
    <property type="match status" value="1"/>
</dbReference>
<sequence>MLAFADDDAALHEREMLGRPVLGSVAAIVRAGTPFHVAIGHNGARSRIFEQLRAVGACPFSAIHPLASMSAHATLGQSVFVAAGAVVGPLAALGDGVIVNHAAVVDHDCRLGDFVHIAPGATLAGAVTCGRCVLVGAGANVLPGVTIGDNAVIGAGAVVVKDVPAGAVVVGVPARFQER</sequence>
<keyword evidence="8" id="KW-1185">Reference proteome</keyword>
<dbReference type="SUPFAM" id="SSF51161">
    <property type="entry name" value="Trimeric LpxA-like enzymes"/>
    <property type="match status" value="1"/>
</dbReference>
<keyword evidence="3" id="KW-0677">Repeat</keyword>
<feature type="site" description="Increases basicity of active site His" evidence="5">
    <location>
        <position position="108"/>
    </location>
</feature>